<dbReference type="Gene3D" id="3.30.70.1990">
    <property type="match status" value="1"/>
</dbReference>
<sequence length="432" mass="47565">MLLGFALFTSLGHSQVKKPIIKDVAIIGGGSSGTYAAIRLHDEGKSVILVEKEIALGGHNNIYIDSATKQAVNYVEKLSGLYPPNVTFVDIDTAQATNYTPPDITAALRAYIQQLSQYPSLDEGYFLPDPVPEDLLLPFQKFVAKYPDIGNLTYTISQFGQGLGDILNQPTLYIFKIFGFNVINAFTSGVILPTSRNNHEIYDRASKILGQDVLYRSTVISTRQRDSKGIELKVNTLDGTRIIKAKKLLITIPPKLTTLIPFTPDHRESTLFNEFTSAGYYTSLVRKTSLPANLSTSSVGPDAPFSVAQLPGPYSVSPTSVDGVFTVKYGAQHPLPEEYVQGDILDFISKLQNNGFSGNYSGRANLLRFNSHVPFELTISPGRIAAGFYRDLYALQGYRNTWYTGAAFHVHDSTRVWNFTEAFVLPGLLQGL</sequence>
<dbReference type="GeneID" id="81362597"/>
<dbReference type="SUPFAM" id="SSF51905">
    <property type="entry name" value="FAD/NAD(P)-binding domain"/>
    <property type="match status" value="1"/>
</dbReference>
<dbReference type="EMBL" id="JAPQKI010000011">
    <property type="protein sequence ID" value="KAJ5082084.1"/>
    <property type="molecule type" value="Genomic_DNA"/>
</dbReference>
<dbReference type="RefSeq" id="XP_056468606.1">
    <property type="nucleotide sequence ID" value="XM_056623618.1"/>
</dbReference>
<name>A0A9W9EHU5_9EURO</name>
<dbReference type="Proteomes" id="UP001149074">
    <property type="component" value="Unassembled WGS sequence"/>
</dbReference>
<evidence type="ECO:0000313" key="2">
    <source>
        <dbReference type="Proteomes" id="UP001149074"/>
    </source>
</evidence>
<comment type="caution">
    <text evidence="1">The sequence shown here is derived from an EMBL/GenBank/DDBJ whole genome shotgun (WGS) entry which is preliminary data.</text>
</comment>
<accession>A0A9W9EHU5</accession>
<dbReference type="Pfam" id="PF12831">
    <property type="entry name" value="FAD_oxidored"/>
    <property type="match status" value="1"/>
</dbReference>
<dbReference type="Gene3D" id="1.10.405.20">
    <property type="match status" value="1"/>
</dbReference>
<organism evidence="1 2">
    <name type="scientific">Penicillium argentinense</name>
    <dbReference type="NCBI Taxonomy" id="1131581"/>
    <lineage>
        <taxon>Eukaryota</taxon>
        <taxon>Fungi</taxon>
        <taxon>Dikarya</taxon>
        <taxon>Ascomycota</taxon>
        <taxon>Pezizomycotina</taxon>
        <taxon>Eurotiomycetes</taxon>
        <taxon>Eurotiomycetidae</taxon>
        <taxon>Eurotiales</taxon>
        <taxon>Aspergillaceae</taxon>
        <taxon>Penicillium</taxon>
    </lineage>
</organism>
<dbReference type="OrthoDB" id="68575at2759"/>
<evidence type="ECO:0000313" key="1">
    <source>
        <dbReference type="EMBL" id="KAJ5082084.1"/>
    </source>
</evidence>
<dbReference type="Gene3D" id="3.50.50.60">
    <property type="entry name" value="FAD/NAD(P)-binding domain"/>
    <property type="match status" value="1"/>
</dbReference>
<dbReference type="InterPro" id="IPR036188">
    <property type="entry name" value="FAD/NAD-bd_sf"/>
</dbReference>
<reference evidence="1" key="1">
    <citation type="submission" date="2022-11" db="EMBL/GenBank/DDBJ databases">
        <authorList>
            <person name="Petersen C."/>
        </authorList>
    </citation>
    <scope>NUCLEOTIDE SEQUENCE</scope>
    <source>
        <strain evidence="1">IBT 30761</strain>
    </source>
</reference>
<gene>
    <name evidence="1" type="ORF">N7532_011127</name>
</gene>
<proteinExistence type="predicted"/>
<reference evidence="1" key="2">
    <citation type="journal article" date="2023" name="IMA Fungus">
        <title>Comparative genomic study of the Penicillium genus elucidates a diverse pangenome and 15 lateral gene transfer events.</title>
        <authorList>
            <person name="Petersen C."/>
            <person name="Sorensen T."/>
            <person name="Nielsen M.R."/>
            <person name="Sondergaard T.E."/>
            <person name="Sorensen J.L."/>
            <person name="Fitzpatrick D.A."/>
            <person name="Frisvad J.C."/>
            <person name="Nielsen K.L."/>
        </authorList>
    </citation>
    <scope>NUCLEOTIDE SEQUENCE</scope>
    <source>
        <strain evidence="1">IBT 30761</strain>
    </source>
</reference>
<keyword evidence="2" id="KW-1185">Reference proteome</keyword>
<protein>
    <submittedName>
        <fullName evidence="1">Beta-cyclopiazonate dehydrogenase</fullName>
    </submittedName>
</protein>
<dbReference type="AlphaFoldDB" id="A0A9W9EHU5"/>